<dbReference type="Proteomes" id="UP001552299">
    <property type="component" value="Unassembled WGS sequence"/>
</dbReference>
<evidence type="ECO:0000256" key="1">
    <source>
        <dbReference type="SAM" id="Phobius"/>
    </source>
</evidence>
<evidence type="ECO:0000313" key="2">
    <source>
        <dbReference type="EMBL" id="KAL0926110.1"/>
    </source>
</evidence>
<keyword evidence="3" id="KW-1185">Reference proteome</keyword>
<comment type="caution">
    <text evidence="2">The sequence shown here is derived from an EMBL/GenBank/DDBJ whole genome shotgun (WGS) entry which is preliminary data.</text>
</comment>
<organism evidence="2 3">
    <name type="scientific">Dendrobium thyrsiflorum</name>
    <name type="common">Pinecone-like raceme dendrobium</name>
    <name type="synonym">Orchid</name>
    <dbReference type="NCBI Taxonomy" id="117978"/>
    <lineage>
        <taxon>Eukaryota</taxon>
        <taxon>Viridiplantae</taxon>
        <taxon>Streptophyta</taxon>
        <taxon>Embryophyta</taxon>
        <taxon>Tracheophyta</taxon>
        <taxon>Spermatophyta</taxon>
        <taxon>Magnoliopsida</taxon>
        <taxon>Liliopsida</taxon>
        <taxon>Asparagales</taxon>
        <taxon>Orchidaceae</taxon>
        <taxon>Epidendroideae</taxon>
        <taxon>Malaxideae</taxon>
        <taxon>Dendrobiinae</taxon>
        <taxon>Dendrobium</taxon>
    </lineage>
</organism>
<sequence length="342" mass="38145">MRGAMTKTPNLVEIINCLFDITPTEQVLLPLESFQLFDLCGKKISSMYSPSSRGSSYDPTKLSSFSTPERKMFKHPLYIPWSSPCLNLKVFYVRLCNCEIHKSAPEHLSLNYIPLSPETIVEVNGTRSAFVSSTLRRDRIDKKSEEAIFVSTDNIRMTGSLRFEVYGSENLLLSGVLELSIIKKWSIKCQPIMSGGFYFMKRKQFISSEASWPTIEVYVTGLFSGSAIILTKTLYLGKKKKKKNQMVLALDSVPEDEEIGIVKKVLPKGPQQMMKYEGFGSENEVDIKSDCVEVNDGELSLFNAGVGVGVGIGLTICLCIGIGTGLLFRTYKTTARNYKGLL</sequence>
<reference evidence="2 3" key="1">
    <citation type="journal article" date="2024" name="Plant Biotechnol. J.">
        <title>Dendrobium thyrsiflorum genome and its molecular insights into genes involved in important horticultural traits.</title>
        <authorList>
            <person name="Chen B."/>
            <person name="Wang J.Y."/>
            <person name="Zheng P.J."/>
            <person name="Li K.L."/>
            <person name="Liang Y.M."/>
            <person name="Chen X.F."/>
            <person name="Zhang C."/>
            <person name="Zhao X."/>
            <person name="He X."/>
            <person name="Zhang G.Q."/>
            <person name="Liu Z.J."/>
            <person name="Xu Q."/>
        </authorList>
    </citation>
    <scope>NUCLEOTIDE SEQUENCE [LARGE SCALE GENOMIC DNA]</scope>
    <source>
        <strain evidence="2">GZMU011</strain>
    </source>
</reference>
<dbReference type="EMBL" id="JANQDX010000004">
    <property type="protein sequence ID" value="KAL0926110.1"/>
    <property type="molecule type" value="Genomic_DNA"/>
</dbReference>
<proteinExistence type="predicted"/>
<keyword evidence="1" id="KW-0812">Transmembrane</keyword>
<dbReference type="PANTHER" id="PTHR37244">
    <property type="entry name" value="NADP-SPECIFIC GLUTAMATE DEHYDROGENASE"/>
    <property type="match status" value="1"/>
</dbReference>
<keyword evidence="1" id="KW-0472">Membrane</keyword>
<keyword evidence="1" id="KW-1133">Transmembrane helix</keyword>
<accession>A0ABD0VM64</accession>
<evidence type="ECO:0008006" key="4">
    <source>
        <dbReference type="Google" id="ProtNLM"/>
    </source>
</evidence>
<protein>
    <recommendedName>
        <fullName evidence="4">Erythronate-4-phosphate dehydrogenase family protein</fullName>
    </recommendedName>
</protein>
<name>A0ABD0VM64_DENTH</name>
<dbReference type="PANTHER" id="PTHR37244:SF1">
    <property type="entry name" value="NADP-SPECIFIC GLUTAMATE DEHYDROGENASE"/>
    <property type="match status" value="1"/>
</dbReference>
<gene>
    <name evidence="2" type="ORF">M5K25_004501</name>
</gene>
<dbReference type="AlphaFoldDB" id="A0ABD0VM64"/>
<feature type="transmembrane region" description="Helical" evidence="1">
    <location>
        <begin position="301"/>
        <end position="328"/>
    </location>
</feature>
<evidence type="ECO:0000313" key="3">
    <source>
        <dbReference type="Proteomes" id="UP001552299"/>
    </source>
</evidence>